<organism evidence="2 3">
    <name type="scientific">Aromatoleum toluolicum</name>
    <dbReference type="NCBI Taxonomy" id="90060"/>
    <lineage>
        <taxon>Bacteria</taxon>
        <taxon>Pseudomonadati</taxon>
        <taxon>Pseudomonadota</taxon>
        <taxon>Betaproteobacteria</taxon>
        <taxon>Rhodocyclales</taxon>
        <taxon>Rhodocyclaceae</taxon>
        <taxon>Aromatoleum</taxon>
    </lineage>
</organism>
<dbReference type="Proteomes" id="UP000634522">
    <property type="component" value="Unassembled WGS sequence"/>
</dbReference>
<dbReference type="Pfam" id="PF06980">
    <property type="entry name" value="DUF1302"/>
    <property type="match status" value="1"/>
</dbReference>
<dbReference type="RefSeq" id="WP_169141533.1">
    <property type="nucleotide sequence ID" value="NZ_WTVS01000033.1"/>
</dbReference>
<dbReference type="EMBL" id="WTVS01000033">
    <property type="protein sequence ID" value="NMF98843.1"/>
    <property type="molecule type" value="Genomic_DNA"/>
</dbReference>
<gene>
    <name evidence="2" type="ORF">GPA27_15790</name>
</gene>
<proteinExistence type="predicted"/>
<accession>A0ABX1NI63</accession>
<comment type="caution">
    <text evidence="2">The sequence shown here is derived from an EMBL/GenBank/DDBJ whole genome shotgun (WGS) entry which is preliminary data.</text>
</comment>
<dbReference type="InterPro" id="IPR010727">
    <property type="entry name" value="DUF1302"/>
</dbReference>
<keyword evidence="3" id="KW-1185">Reference proteome</keyword>
<evidence type="ECO:0000313" key="3">
    <source>
        <dbReference type="Proteomes" id="UP000634522"/>
    </source>
</evidence>
<sequence length="619" mass="66164">MKRSAHRWNGTIHCIVALGAVGAAAPAFAQSPDNSPVKITTNATVTYGIAQRTDDVEPTLVPYINANSIGVKSGNSLGGKNASSQSTDDGNLNYGKNAIVSRVLKAYGSVNVDLGQWGGFLALKAWNDFALENDSVRWGNDPNNYVHGTPLSDSTFTHRAKFSGVAVQSAYLFGKTSLRDTPVSWKVGGQNFDWGRASLIGGGLKAINPVDAPAAFRPGALPEEVLVPIPAAQATANLTKELAFEGFVQLANAHSVVHPCGTFLSLNDYMQPGCDRLMSGGAAGTDTQRAATGNYVARVSDPHEDVAGQFGLSLRYDLTALNTRAGIYYFQNNSRTPVIDLIKSTRPGAGTGTNPVIGSDPKNNTKYRMEYPEDVRTFGFSTLTRFDSTGITLGTEGTYRPNQPIMLNAPDALGPFNATVASPSAHLLYKDWLNTAPGQAWHAWDSREVSQLSINVAKNDLRIAGAAGGSIAIEVAGKWVNDLPDVSVRRYGRMTQAGRGFVKGVCTVTSTSNLPELQCTTNGYVSKEAIGATIAGSLMYANVGIDGLNLRGRFSYTKGLRGWSYDGLFSEGATTTVLGLDVEYLKRYFAAISLTNHDGGDYNTLKDRSYLSMNIGMKF</sequence>
<evidence type="ECO:0000313" key="2">
    <source>
        <dbReference type="EMBL" id="NMF98843.1"/>
    </source>
</evidence>
<protein>
    <submittedName>
        <fullName evidence="2">DUF1302 family protein</fullName>
    </submittedName>
</protein>
<feature type="signal peptide" evidence="1">
    <location>
        <begin position="1"/>
        <end position="29"/>
    </location>
</feature>
<reference evidence="2 3" key="1">
    <citation type="submission" date="2019-12" db="EMBL/GenBank/DDBJ databases">
        <title>Comparative genomics gives insights into the taxonomy of the Azoarcus-Aromatoleum group and reveals separate origins of nif in the plant-associated Azoarcus and non-plant-associated Aromatoleum sub-groups.</title>
        <authorList>
            <person name="Lafos M."/>
            <person name="Maluk M."/>
            <person name="Batista M."/>
            <person name="Junghare M."/>
            <person name="Carmona M."/>
            <person name="Faoro H."/>
            <person name="Cruz L.M."/>
            <person name="Battistoni F."/>
            <person name="De Souza E."/>
            <person name="Pedrosa F."/>
            <person name="Chen W.-M."/>
            <person name="Poole P.S."/>
            <person name="Dixon R.A."/>
            <person name="James E.K."/>
        </authorList>
    </citation>
    <scope>NUCLEOTIDE SEQUENCE [LARGE SCALE GENOMIC DNA]</scope>
    <source>
        <strain evidence="2 3">T</strain>
    </source>
</reference>
<evidence type="ECO:0000256" key="1">
    <source>
        <dbReference type="SAM" id="SignalP"/>
    </source>
</evidence>
<feature type="chain" id="PRO_5046875952" evidence="1">
    <location>
        <begin position="30"/>
        <end position="619"/>
    </location>
</feature>
<keyword evidence="1" id="KW-0732">Signal</keyword>
<name>A0ABX1NI63_9RHOO</name>